<keyword evidence="1" id="KW-0472">Membrane</keyword>
<dbReference type="EMBL" id="CP096829">
    <property type="protein sequence ID" value="UPZ16362.1"/>
    <property type="molecule type" value="Genomic_DNA"/>
</dbReference>
<reference evidence="2 3" key="1">
    <citation type="submission" date="2022-04" db="EMBL/GenBank/DDBJ databases">
        <authorList>
            <person name="Ra J.-S."/>
            <person name="Kim S.-B."/>
        </authorList>
    </citation>
    <scope>NUCLEOTIDE SEQUENCE [LARGE SCALE GENOMIC DNA]</scope>
    <source>
        <strain evidence="2 3">MMS21-Er5</strain>
    </source>
</reference>
<dbReference type="RefSeq" id="WP_248728483.1">
    <property type="nucleotide sequence ID" value="NZ_CP096829.1"/>
</dbReference>
<proteinExistence type="predicted"/>
<dbReference type="Proteomes" id="UP000829998">
    <property type="component" value="Chromosome"/>
</dbReference>
<name>A0ABY4LTF9_9FLAO</name>
<keyword evidence="3" id="KW-1185">Reference proteome</keyword>
<keyword evidence="1" id="KW-0812">Transmembrane</keyword>
<protein>
    <recommendedName>
        <fullName evidence="4">Glycosyl-4,4'-diaponeurosporenoate acyltransferase</fullName>
    </recommendedName>
</protein>
<keyword evidence="1" id="KW-1133">Transmembrane helix</keyword>
<evidence type="ECO:0000256" key="1">
    <source>
        <dbReference type="SAM" id="Phobius"/>
    </source>
</evidence>
<accession>A0ABY4LTF9</accession>
<feature type="transmembrane region" description="Helical" evidence="1">
    <location>
        <begin position="98"/>
        <end position="114"/>
    </location>
</feature>
<feature type="transmembrane region" description="Helical" evidence="1">
    <location>
        <begin position="120"/>
        <end position="140"/>
    </location>
</feature>
<evidence type="ECO:0000313" key="3">
    <source>
        <dbReference type="Proteomes" id="UP000829998"/>
    </source>
</evidence>
<evidence type="ECO:0008006" key="4">
    <source>
        <dbReference type="Google" id="ProtNLM"/>
    </source>
</evidence>
<evidence type="ECO:0000313" key="2">
    <source>
        <dbReference type="EMBL" id="UPZ16362.1"/>
    </source>
</evidence>
<gene>
    <name evidence="2" type="ORF">M0M44_03240</name>
</gene>
<organism evidence="2 3">
    <name type="scientific">Flavobacterium humidisoli</name>
    <dbReference type="NCBI Taxonomy" id="2937442"/>
    <lineage>
        <taxon>Bacteria</taxon>
        <taxon>Pseudomonadati</taxon>
        <taxon>Bacteroidota</taxon>
        <taxon>Flavobacteriia</taxon>
        <taxon>Flavobacteriales</taxon>
        <taxon>Flavobacteriaceae</taxon>
        <taxon>Flavobacterium</taxon>
    </lineage>
</organism>
<sequence length="157" mass="18698">MESKLNIIEFRNRIKDNTVIGNPKLKLISPFGLFRIFGSFSKPFYGNFDDSTFRLTTNSAVSPTFFMIKGNYRITNRTLFVNYTIEPTHKIQIIWLKYYPLIAFILCNSVFILIEKVPMQVYLIFNLFIVFSIFHSKWLPKRKMKSLEQKFKKIFEL</sequence>